<feature type="chain" id="PRO_5045400717" description="Periplasmic binding protein domain-containing protein" evidence="3">
    <location>
        <begin position="24"/>
        <end position="356"/>
    </location>
</feature>
<comment type="subcellular location">
    <subcellularLocation>
        <location evidence="1">Cell envelope</location>
    </subcellularLocation>
</comment>
<dbReference type="PANTHER" id="PTHR30036">
    <property type="entry name" value="D-XYLOSE-BINDING PERIPLASMIC PROTEIN"/>
    <property type="match status" value="1"/>
</dbReference>
<dbReference type="Proteomes" id="UP001500630">
    <property type="component" value="Unassembled WGS sequence"/>
</dbReference>
<evidence type="ECO:0000256" key="3">
    <source>
        <dbReference type="SAM" id="SignalP"/>
    </source>
</evidence>
<evidence type="ECO:0000256" key="2">
    <source>
        <dbReference type="ARBA" id="ARBA00007639"/>
    </source>
</evidence>
<dbReference type="PROSITE" id="PS51257">
    <property type="entry name" value="PROKAR_LIPOPROTEIN"/>
    <property type="match status" value="1"/>
</dbReference>
<feature type="domain" description="Periplasmic binding protein" evidence="4">
    <location>
        <begin position="47"/>
        <end position="300"/>
    </location>
</feature>
<keyword evidence="6" id="KW-1185">Reference proteome</keyword>
<dbReference type="InterPro" id="IPR028082">
    <property type="entry name" value="Peripla_BP_I"/>
</dbReference>
<comment type="caution">
    <text evidence="5">The sequence shown here is derived from an EMBL/GenBank/DDBJ whole genome shotgun (WGS) entry which is preliminary data.</text>
</comment>
<sequence>MSTRPRRTAAALALVTLTGLAVACSTGEGAPAAGPAASGRAAKDVHVAFVAAAANLNFSQEMMEGAKYAGQELGADVQAVAPPGPDGQAEVGLFQQVIATAKDGVGVMTLNPELFTRPAADAIAKGVPVVAADVPLSGVTTLVSNDNPAAGALLADAVLAGLPADAKGTVVLGVPTPGIPVLDLRAKGMKDRLTAANPNLTVLGPFDSKQPPDENYKAWSGLVRAHSGALAFMDAGDPAAFNLPKIKQEMDADWLCGAFDLNDAGLAAIKSGQSVGVVDPQHWLKGYVTTRLLIERALGKREIPKGFWDSGAAMVNKDNVDEIIARQKGAEAKAAWYKKLIGEQFADVAGRMKPLS</sequence>
<dbReference type="Gene3D" id="3.40.50.2300">
    <property type="match status" value="2"/>
</dbReference>
<dbReference type="Pfam" id="PF13407">
    <property type="entry name" value="Peripla_BP_4"/>
    <property type="match status" value="1"/>
</dbReference>
<reference evidence="6" key="1">
    <citation type="journal article" date="2019" name="Int. J. Syst. Evol. Microbiol.">
        <title>The Global Catalogue of Microorganisms (GCM) 10K type strain sequencing project: providing services to taxonomists for standard genome sequencing and annotation.</title>
        <authorList>
            <consortium name="The Broad Institute Genomics Platform"/>
            <consortium name="The Broad Institute Genome Sequencing Center for Infectious Disease"/>
            <person name="Wu L."/>
            <person name="Ma J."/>
        </authorList>
    </citation>
    <scope>NUCLEOTIDE SEQUENCE [LARGE SCALE GENOMIC DNA]</scope>
    <source>
        <strain evidence="6">JCM 17326</strain>
    </source>
</reference>
<proteinExistence type="inferred from homology"/>
<accession>A0ABP6VEQ4</accession>
<keyword evidence="3" id="KW-0732">Signal</keyword>
<gene>
    <name evidence="5" type="ORF">GCM10022419_010880</name>
</gene>
<name>A0ABP6VEQ4_9ACTN</name>
<protein>
    <recommendedName>
        <fullName evidence="4">Periplasmic binding protein domain-containing protein</fullName>
    </recommendedName>
</protein>
<dbReference type="PANTHER" id="PTHR30036:SF7">
    <property type="entry name" value="ABC TRANSPORTER PERIPLASMIC-BINDING PROTEIN YPHF"/>
    <property type="match status" value="1"/>
</dbReference>
<evidence type="ECO:0000313" key="5">
    <source>
        <dbReference type="EMBL" id="GAA3533461.1"/>
    </source>
</evidence>
<feature type="signal peptide" evidence="3">
    <location>
        <begin position="1"/>
        <end position="23"/>
    </location>
</feature>
<dbReference type="EMBL" id="BAABDQ010000002">
    <property type="protein sequence ID" value="GAA3533461.1"/>
    <property type="molecule type" value="Genomic_DNA"/>
</dbReference>
<organism evidence="5 6">
    <name type="scientific">Nonomuraea rosea</name>
    <dbReference type="NCBI Taxonomy" id="638574"/>
    <lineage>
        <taxon>Bacteria</taxon>
        <taxon>Bacillati</taxon>
        <taxon>Actinomycetota</taxon>
        <taxon>Actinomycetes</taxon>
        <taxon>Streptosporangiales</taxon>
        <taxon>Streptosporangiaceae</taxon>
        <taxon>Nonomuraea</taxon>
    </lineage>
</organism>
<evidence type="ECO:0000259" key="4">
    <source>
        <dbReference type="Pfam" id="PF13407"/>
    </source>
</evidence>
<evidence type="ECO:0000256" key="1">
    <source>
        <dbReference type="ARBA" id="ARBA00004196"/>
    </source>
</evidence>
<dbReference type="InterPro" id="IPR025997">
    <property type="entry name" value="SBP_2_dom"/>
</dbReference>
<dbReference type="SUPFAM" id="SSF53822">
    <property type="entry name" value="Periplasmic binding protein-like I"/>
    <property type="match status" value="1"/>
</dbReference>
<dbReference type="RefSeq" id="WP_345559268.1">
    <property type="nucleotide sequence ID" value="NZ_BAABDQ010000002.1"/>
</dbReference>
<dbReference type="InterPro" id="IPR050555">
    <property type="entry name" value="Bact_Solute-Bind_Prot2"/>
</dbReference>
<evidence type="ECO:0000313" key="6">
    <source>
        <dbReference type="Proteomes" id="UP001500630"/>
    </source>
</evidence>
<comment type="similarity">
    <text evidence="2">Belongs to the bacterial solute-binding protein 2 family.</text>
</comment>